<proteinExistence type="predicted"/>
<reference evidence="1 2" key="1">
    <citation type="submission" date="2024-04" db="EMBL/GenBank/DDBJ databases">
        <authorList>
            <person name="Fracassetti M."/>
        </authorList>
    </citation>
    <scope>NUCLEOTIDE SEQUENCE [LARGE SCALE GENOMIC DNA]</scope>
</reference>
<accession>A0AAV2FU35</accession>
<sequence>MQSGSGASCLNGTASTTSWLIKDGRSSFGATLICTGGGTSLTMNSSSDSSSKSRRLRLGIPASSLTGALRELGSPTGRLPTFRATRIGLASTCSSTLSFNGPEHGAHLGRHQSPLG</sequence>
<dbReference type="Proteomes" id="UP001497516">
    <property type="component" value="Chromosome 7"/>
</dbReference>
<protein>
    <submittedName>
        <fullName evidence="1">Uncharacterized protein</fullName>
    </submittedName>
</protein>
<dbReference type="EMBL" id="OZ034820">
    <property type="protein sequence ID" value="CAL1401854.1"/>
    <property type="molecule type" value="Genomic_DNA"/>
</dbReference>
<name>A0AAV2FU35_9ROSI</name>
<gene>
    <name evidence="1" type="ORF">LTRI10_LOCUS41892</name>
</gene>
<organism evidence="1 2">
    <name type="scientific">Linum trigynum</name>
    <dbReference type="NCBI Taxonomy" id="586398"/>
    <lineage>
        <taxon>Eukaryota</taxon>
        <taxon>Viridiplantae</taxon>
        <taxon>Streptophyta</taxon>
        <taxon>Embryophyta</taxon>
        <taxon>Tracheophyta</taxon>
        <taxon>Spermatophyta</taxon>
        <taxon>Magnoliopsida</taxon>
        <taxon>eudicotyledons</taxon>
        <taxon>Gunneridae</taxon>
        <taxon>Pentapetalae</taxon>
        <taxon>rosids</taxon>
        <taxon>fabids</taxon>
        <taxon>Malpighiales</taxon>
        <taxon>Linaceae</taxon>
        <taxon>Linum</taxon>
    </lineage>
</organism>
<keyword evidence="2" id="KW-1185">Reference proteome</keyword>
<evidence type="ECO:0000313" key="2">
    <source>
        <dbReference type="Proteomes" id="UP001497516"/>
    </source>
</evidence>
<evidence type="ECO:0000313" key="1">
    <source>
        <dbReference type="EMBL" id="CAL1401854.1"/>
    </source>
</evidence>
<dbReference type="AlphaFoldDB" id="A0AAV2FU35"/>